<gene>
    <name evidence="4" type="ORF">TCHU04912_LOCUS13489</name>
</gene>
<dbReference type="EMBL" id="HBGG01026087">
    <property type="protein sequence ID" value="CAD9211250.1"/>
    <property type="molecule type" value="Transcribed_RNA"/>
</dbReference>
<evidence type="ECO:0000259" key="3">
    <source>
        <dbReference type="Pfam" id="PF17763"/>
    </source>
</evidence>
<evidence type="ECO:0000256" key="1">
    <source>
        <dbReference type="ARBA" id="ARBA00012920"/>
    </source>
</evidence>
<dbReference type="InterPro" id="IPR040919">
    <property type="entry name" value="Asparaginase_C"/>
</dbReference>
<dbReference type="EC" id="3.5.1.1" evidence="1"/>
<feature type="domain" description="L-asparaginase N-terminal" evidence="2">
    <location>
        <begin position="1"/>
        <end position="105"/>
    </location>
</feature>
<dbReference type="InterPro" id="IPR027474">
    <property type="entry name" value="L-asparaginase_N"/>
</dbReference>
<dbReference type="PROSITE" id="PS51732">
    <property type="entry name" value="ASN_GLN_ASE_3"/>
    <property type="match status" value="1"/>
</dbReference>
<dbReference type="PANTHER" id="PTHR11707:SF28">
    <property type="entry name" value="60 KDA LYSOPHOSPHOLIPASE"/>
    <property type="match status" value="1"/>
</dbReference>
<dbReference type="PIRSF" id="PIRSF001220">
    <property type="entry name" value="L-ASNase_gatD"/>
    <property type="match status" value="1"/>
</dbReference>
<dbReference type="SUPFAM" id="SSF53774">
    <property type="entry name" value="Glutaminase/Asparaginase"/>
    <property type="match status" value="1"/>
</dbReference>
<reference evidence="4" key="1">
    <citation type="submission" date="2021-01" db="EMBL/GenBank/DDBJ databases">
        <authorList>
            <person name="Corre E."/>
            <person name="Pelletier E."/>
            <person name="Niang G."/>
            <person name="Scheremetjew M."/>
            <person name="Finn R."/>
            <person name="Kale V."/>
            <person name="Holt S."/>
            <person name="Cochrane G."/>
            <person name="Meng A."/>
            <person name="Brown T."/>
            <person name="Cohen L."/>
        </authorList>
    </citation>
    <scope>NUCLEOTIDE SEQUENCE</scope>
    <source>
        <strain evidence="4">PLY429</strain>
    </source>
</reference>
<sequence length="243" mass="26440">MSYTASALSMMLLGFKKPIIITGSQLPLLMPRSDARQNLIDSVTCATSMFTPPHISLQEVAVCFGGKLMRGNRCQKVNSSSYAAFDSPTYSCLAQLGVDVDWNESALLRDKGVYRPRFKLNPNVIRIPIVPGSDPRKAYGDLAARGVRGVVLETFGVGNMPDTREAGWLPWLRSQRKKGLHIYLSSQCRAGTLNPELYHSGSVALALGVEAGPQMTPETACVKMMLCIEYPDIPLGVSLAGEM</sequence>
<accession>A0A7S1SXF0</accession>
<dbReference type="PIRSF" id="PIRSF500176">
    <property type="entry name" value="L_ASNase"/>
    <property type="match status" value="1"/>
</dbReference>
<dbReference type="InterPro" id="IPR037152">
    <property type="entry name" value="L-asparaginase_N_sf"/>
</dbReference>
<dbReference type="Pfam" id="PF00710">
    <property type="entry name" value="Asparaginase"/>
    <property type="match status" value="1"/>
</dbReference>
<protein>
    <recommendedName>
        <fullName evidence="1">asparaginase</fullName>
        <ecNumber evidence="1">3.5.1.1</ecNumber>
    </recommendedName>
</protein>
<dbReference type="SMART" id="SM00870">
    <property type="entry name" value="Asparaginase"/>
    <property type="match status" value="1"/>
</dbReference>
<dbReference type="PANTHER" id="PTHR11707">
    <property type="entry name" value="L-ASPARAGINASE"/>
    <property type="match status" value="1"/>
</dbReference>
<dbReference type="Pfam" id="PF17763">
    <property type="entry name" value="Asparaginase_C"/>
    <property type="match status" value="1"/>
</dbReference>
<proteinExistence type="predicted"/>
<dbReference type="AlphaFoldDB" id="A0A7S1SXF0"/>
<dbReference type="InterPro" id="IPR006034">
    <property type="entry name" value="Asparaginase/glutaminase-like"/>
</dbReference>
<evidence type="ECO:0000313" key="4">
    <source>
        <dbReference type="EMBL" id="CAD9211250.1"/>
    </source>
</evidence>
<dbReference type="CDD" id="cd08963">
    <property type="entry name" value="L-asparaginase_I"/>
    <property type="match status" value="1"/>
</dbReference>
<dbReference type="InterPro" id="IPR041725">
    <property type="entry name" value="L-asparaginase_I"/>
</dbReference>
<organism evidence="4">
    <name type="scientific">Tetraselmis chuii</name>
    <dbReference type="NCBI Taxonomy" id="63592"/>
    <lineage>
        <taxon>Eukaryota</taxon>
        <taxon>Viridiplantae</taxon>
        <taxon>Chlorophyta</taxon>
        <taxon>core chlorophytes</taxon>
        <taxon>Chlorodendrophyceae</taxon>
        <taxon>Chlorodendrales</taxon>
        <taxon>Chlorodendraceae</taxon>
        <taxon>Tetraselmis</taxon>
    </lineage>
</organism>
<feature type="domain" description="Asparaginase/glutaminase C-terminal" evidence="3">
    <location>
        <begin position="124"/>
        <end position="229"/>
    </location>
</feature>
<dbReference type="GO" id="GO:0004067">
    <property type="term" value="F:asparaginase activity"/>
    <property type="evidence" value="ECO:0007669"/>
    <property type="project" value="UniProtKB-UniRule"/>
</dbReference>
<name>A0A7S1SXF0_9CHLO</name>
<dbReference type="Gene3D" id="3.40.50.40">
    <property type="match status" value="1"/>
</dbReference>
<dbReference type="Gene3D" id="3.40.50.1170">
    <property type="entry name" value="L-asparaginase, N-terminal domain"/>
    <property type="match status" value="1"/>
</dbReference>
<dbReference type="InterPro" id="IPR027473">
    <property type="entry name" value="L-asparaginase_C"/>
</dbReference>
<dbReference type="GO" id="GO:0009066">
    <property type="term" value="P:aspartate family amino acid metabolic process"/>
    <property type="evidence" value="ECO:0007669"/>
    <property type="project" value="UniProtKB-ARBA"/>
</dbReference>
<evidence type="ECO:0000259" key="2">
    <source>
        <dbReference type="Pfam" id="PF00710"/>
    </source>
</evidence>
<dbReference type="InterPro" id="IPR036152">
    <property type="entry name" value="Asp/glu_Ase-like_sf"/>
</dbReference>